<organism evidence="1 2">
    <name type="scientific">Actinidia rufa</name>
    <dbReference type="NCBI Taxonomy" id="165716"/>
    <lineage>
        <taxon>Eukaryota</taxon>
        <taxon>Viridiplantae</taxon>
        <taxon>Streptophyta</taxon>
        <taxon>Embryophyta</taxon>
        <taxon>Tracheophyta</taxon>
        <taxon>Spermatophyta</taxon>
        <taxon>Magnoliopsida</taxon>
        <taxon>eudicotyledons</taxon>
        <taxon>Gunneridae</taxon>
        <taxon>Pentapetalae</taxon>
        <taxon>asterids</taxon>
        <taxon>Ericales</taxon>
        <taxon>Actinidiaceae</taxon>
        <taxon>Actinidia</taxon>
    </lineage>
</organism>
<evidence type="ECO:0000313" key="1">
    <source>
        <dbReference type="EMBL" id="GFZ17150.1"/>
    </source>
</evidence>
<dbReference type="AlphaFoldDB" id="A0A7J0H225"/>
<dbReference type="Proteomes" id="UP000585474">
    <property type="component" value="Unassembled WGS sequence"/>
</dbReference>
<reference evidence="1 2" key="1">
    <citation type="submission" date="2019-07" db="EMBL/GenBank/DDBJ databases">
        <title>De Novo Assembly of kiwifruit Actinidia rufa.</title>
        <authorList>
            <person name="Sugita-Konishi S."/>
            <person name="Sato K."/>
            <person name="Mori E."/>
            <person name="Abe Y."/>
            <person name="Kisaki G."/>
            <person name="Hamano K."/>
            <person name="Suezawa K."/>
            <person name="Otani M."/>
            <person name="Fukuda T."/>
            <person name="Manabe T."/>
            <person name="Gomi K."/>
            <person name="Tabuchi M."/>
            <person name="Akimitsu K."/>
            <person name="Kataoka I."/>
        </authorList>
    </citation>
    <scope>NUCLEOTIDE SEQUENCE [LARGE SCALE GENOMIC DNA]</scope>
    <source>
        <strain evidence="2">cv. Fuchu</strain>
    </source>
</reference>
<accession>A0A7J0H225</accession>
<evidence type="ECO:0000313" key="2">
    <source>
        <dbReference type="Proteomes" id="UP000585474"/>
    </source>
</evidence>
<sequence length="100" mass="11489">MRPEIQRGWSPRHNSERSSRAMFWRTHSSGSMVNSFSPSITTTTCLGDSDELGESRGIKSCANDNLLPVVDSVSTAWPHCFFLCDHRSNHFLFKVERDWR</sequence>
<dbReference type="EMBL" id="BJWL01000026">
    <property type="protein sequence ID" value="GFZ17150.1"/>
    <property type="molecule type" value="Genomic_DNA"/>
</dbReference>
<name>A0A7J0H225_9ERIC</name>
<gene>
    <name evidence="1" type="ORF">Acr_26g0004200</name>
</gene>
<proteinExistence type="predicted"/>
<keyword evidence="2" id="KW-1185">Reference proteome</keyword>
<protein>
    <submittedName>
        <fullName evidence="1">Uncharacterized protein</fullName>
    </submittedName>
</protein>
<comment type="caution">
    <text evidence="1">The sequence shown here is derived from an EMBL/GenBank/DDBJ whole genome shotgun (WGS) entry which is preliminary data.</text>
</comment>